<keyword evidence="2" id="KW-0479">Metal-binding</keyword>
<evidence type="ECO:0000256" key="4">
    <source>
        <dbReference type="ARBA" id="ARBA00023014"/>
    </source>
</evidence>
<feature type="domain" description="4Fe-4S ferredoxin-type" evidence="5">
    <location>
        <begin position="52"/>
        <end position="81"/>
    </location>
</feature>
<dbReference type="AlphaFoldDB" id="A0A943UXS4"/>
<evidence type="ECO:0000256" key="2">
    <source>
        <dbReference type="ARBA" id="ARBA00022723"/>
    </source>
</evidence>
<dbReference type="Proteomes" id="UP000727506">
    <property type="component" value="Unassembled WGS sequence"/>
</dbReference>
<dbReference type="Gene3D" id="3.30.70.20">
    <property type="match status" value="2"/>
</dbReference>
<sequence>MGIADEAALYALGYWMHENHPTRIDGLCLNDIQKKTPCDECSAACPAGLSIHDAVPDWHGCTDCGLCVTACPAQAINASSAYGGRVEAVRASARGCIVFSCDRYGGGADVVTACLASLPWDELAALAFELPVVLKTSPCKTCPDESCVSRVKETIGKLRDFFGSEEFARRFFPRIPEYVKAERDRGEGSGAERRRTLASMADTVKKGAARLSRPDDAPRAARSRTLLLEAHLRTPAEKRIDLHWRTLIEDGACKGCGICVNMCPHGALSLAADGPEGRAVEGASGGGQDFDAESFRENADAEDAFDASCAQGIPRYLVHDASRCTQCGLCYMSCPQENLGGWDELVTKELPALHFNSIDVAMCEKCGRLFKAESGKTRCPACSRFRFAPR</sequence>
<dbReference type="InterPro" id="IPR050572">
    <property type="entry name" value="Fe-S_Ferredoxin"/>
</dbReference>
<evidence type="ECO:0000259" key="5">
    <source>
        <dbReference type="PROSITE" id="PS51379"/>
    </source>
</evidence>
<dbReference type="Pfam" id="PF12838">
    <property type="entry name" value="Fer4_7"/>
    <property type="match status" value="1"/>
</dbReference>
<gene>
    <name evidence="6" type="ORF">KH142_04180</name>
</gene>
<evidence type="ECO:0000256" key="3">
    <source>
        <dbReference type="ARBA" id="ARBA00023004"/>
    </source>
</evidence>
<accession>A0A943UXS4</accession>
<reference evidence="6" key="1">
    <citation type="submission" date="2021-02" db="EMBL/GenBank/DDBJ databases">
        <title>Infant gut strain persistence is associated with maternal origin, phylogeny, and functional potential including surface adhesion and iron acquisition.</title>
        <authorList>
            <person name="Lou Y.C."/>
        </authorList>
    </citation>
    <scope>NUCLEOTIDE SEQUENCE</scope>
    <source>
        <strain evidence="6">L2_039_000G1_dasL2_039_000G1_concoct_11</strain>
    </source>
</reference>
<dbReference type="InterPro" id="IPR017896">
    <property type="entry name" value="4Fe4S_Fe-S-bd"/>
</dbReference>
<comment type="caution">
    <text evidence="6">The sequence shown here is derived from an EMBL/GenBank/DDBJ whole genome shotgun (WGS) entry which is preliminary data.</text>
</comment>
<name>A0A943UXS4_9ACTN</name>
<dbReference type="Pfam" id="PF00037">
    <property type="entry name" value="Fer4"/>
    <property type="match status" value="1"/>
</dbReference>
<evidence type="ECO:0000313" key="6">
    <source>
        <dbReference type="EMBL" id="MBS6940673.1"/>
    </source>
</evidence>
<dbReference type="PANTHER" id="PTHR43687:SF1">
    <property type="entry name" value="FERREDOXIN III"/>
    <property type="match status" value="1"/>
</dbReference>
<evidence type="ECO:0000313" key="7">
    <source>
        <dbReference type="Proteomes" id="UP000727506"/>
    </source>
</evidence>
<feature type="domain" description="4Fe-4S ferredoxin-type" evidence="5">
    <location>
        <begin position="314"/>
        <end position="344"/>
    </location>
</feature>
<keyword evidence="4" id="KW-0411">Iron-sulfur</keyword>
<dbReference type="GO" id="GO:0046872">
    <property type="term" value="F:metal ion binding"/>
    <property type="evidence" value="ECO:0007669"/>
    <property type="project" value="UniProtKB-KW"/>
</dbReference>
<protein>
    <submittedName>
        <fullName evidence="6">4Fe-4S binding protein</fullName>
    </submittedName>
</protein>
<dbReference type="GO" id="GO:0051539">
    <property type="term" value="F:4 iron, 4 sulfur cluster binding"/>
    <property type="evidence" value="ECO:0007669"/>
    <property type="project" value="UniProtKB-KW"/>
</dbReference>
<dbReference type="PROSITE" id="PS51379">
    <property type="entry name" value="4FE4S_FER_2"/>
    <property type="match status" value="3"/>
</dbReference>
<keyword evidence="3" id="KW-0408">Iron</keyword>
<dbReference type="SUPFAM" id="SSF54862">
    <property type="entry name" value="4Fe-4S ferredoxins"/>
    <property type="match status" value="2"/>
</dbReference>
<dbReference type="PROSITE" id="PS00198">
    <property type="entry name" value="4FE4S_FER_1"/>
    <property type="match status" value="3"/>
</dbReference>
<evidence type="ECO:0000256" key="1">
    <source>
        <dbReference type="ARBA" id="ARBA00022485"/>
    </source>
</evidence>
<proteinExistence type="predicted"/>
<feature type="domain" description="4Fe-4S ferredoxin-type" evidence="5">
    <location>
        <begin position="244"/>
        <end position="273"/>
    </location>
</feature>
<dbReference type="InterPro" id="IPR017900">
    <property type="entry name" value="4Fe4S_Fe_S_CS"/>
</dbReference>
<keyword evidence="1" id="KW-0004">4Fe-4S</keyword>
<dbReference type="EMBL" id="JAGZSV010000054">
    <property type="protein sequence ID" value="MBS6940673.1"/>
    <property type="molecule type" value="Genomic_DNA"/>
</dbReference>
<dbReference type="PANTHER" id="PTHR43687">
    <property type="entry name" value="ADENYLYLSULFATE REDUCTASE, BETA SUBUNIT"/>
    <property type="match status" value="1"/>
</dbReference>
<organism evidence="6 7">
    <name type="scientific">Slackia piriformis</name>
    <dbReference type="NCBI Taxonomy" id="626934"/>
    <lineage>
        <taxon>Bacteria</taxon>
        <taxon>Bacillati</taxon>
        <taxon>Actinomycetota</taxon>
        <taxon>Coriobacteriia</taxon>
        <taxon>Eggerthellales</taxon>
        <taxon>Eggerthellaceae</taxon>
        <taxon>Slackia</taxon>
    </lineage>
</organism>